<keyword evidence="6" id="KW-1185">Reference proteome</keyword>
<organism evidence="5 6">
    <name type="scientific">Roseospira visakhapatnamensis</name>
    <dbReference type="NCBI Taxonomy" id="390880"/>
    <lineage>
        <taxon>Bacteria</taxon>
        <taxon>Pseudomonadati</taxon>
        <taxon>Pseudomonadota</taxon>
        <taxon>Alphaproteobacteria</taxon>
        <taxon>Rhodospirillales</taxon>
        <taxon>Rhodospirillaceae</taxon>
        <taxon>Roseospira</taxon>
    </lineage>
</organism>
<evidence type="ECO:0000313" key="5">
    <source>
        <dbReference type="EMBL" id="MBB4265663.1"/>
    </source>
</evidence>
<evidence type="ECO:0000259" key="3">
    <source>
        <dbReference type="Pfam" id="PF03972"/>
    </source>
</evidence>
<dbReference type="Pfam" id="PF19305">
    <property type="entry name" value="MmgE_PrpD_C"/>
    <property type="match status" value="1"/>
</dbReference>
<dbReference type="InterPro" id="IPR042183">
    <property type="entry name" value="MmgE/PrpD_sf_1"/>
</dbReference>
<dbReference type="InterPro" id="IPR045337">
    <property type="entry name" value="MmgE_PrpD_C"/>
</dbReference>
<protein>
    <submittedName>
        <fullName evidence="5">2-methylcitrate dehydratase PrpD</fullName>
    </submittedName>
</protein>
<evidence type="ECO:0000259" key="4">
    <source>
        <dbReference type="Pfam" id="PF19305"/>
    </source>
</evidence>
<dbReference type="InterPro" id="IPR045336">
    <property type="entry name" value="MmgE_PrpD_N"/>
</dbReference>
<dbReference type="AlphaFoldDB" id="A0A7W6RCZ7"/>
<evidence type="ECO:0000313" key="6">
    <source>
        <dbReference type="Proteomes" id="UP000554286"/>
    </source>
</evidence>
<dbReference type="SUPFAM" id="SSF103378">
    <property type="entry name" value="2-methylcitrate dehydratase PrpD"/>
    <property type="match status" value="1"/>
</dbReference>
<dbReference type="GO" id="GO:0016829">
    <property type="term" value="F:lyase activity"/>
    <property type="evidence" value="ECO:0007669"/>
    <property type="project" value="InterPro"/>
</dbReference>
<dbReference type="Gene3D" id="1.10.4100.10">
    <property type="entry name" value="2-methylcitrate dehydratase PrpD"/>
    <property type="match status" value="1"/>
</dbReference>
<feature type="region of interest" description="Disordered" evidence="2">
    <location>
        <begin position="1"/>
        <end position="22"/>
    </location>
</feature>
<feature type="domain" description="MmgE/PrpD C-terminal" evidence="4">
    <location>
        <begin position="296"/>
        <end position="464"/>
    </location>
</feature>
<comment type="similarity">
    <text evidence="1">Belongs to the PrpD family.</text>
</comment>
<dbReference type="EMBL" id="JACIGK010000007">
    <property type="protein sequence ID" value="MBB4265663.1"/>
    <property type="molecule type" value="Genomic_DNA"/>
</dbReference>
<comment type="caution">
    <text evidence="5">The sequence shown here is derived from an EMBL/GenBank/DDBJ whole genome shotgun (WGS) entry which is preliminary data.</text>
</comment>
<evidence type="ECO:0000256" key="1">
    <source>
        <dbReference type="ARBA" id="ARBA00006174"/>
    </source>
</evidence>
<dbReference type="Gene3D" id="3.30.1330.120">
    <property type="entry name" value="2-methylcitrate dehydratase PrpD"/>
    <property type="match status" value="1"/>
</dbReference>
<dbReference type="InterPro" id="IPR036148">
    <property type="entry name" value="MmgE/PrpD_sf"/>
</dbReference>
<evidence type="ECO:0000256" key="2">
    <source>
        <dbReference type="SAM" id="MobiDB-lite"/>
    </source>
</evidence>
<sequence>MTAVAPPSAPPSTPPRGPLTLDETADEPAARLAAFAARTRWGDIPAEVRVRAHHHVLDAVGIALASGGYEFARATLTATRGLGGDGPVPVIGLPAWLPARDAALVNGVLCHGLDFDDTHLGGVVHPTVSAWPAAMAAAVHAGASGEDMMLAYVIGVEATTRVGMAGAGAFHRQGFHPTGVAGVFGATLAAGRLFGLTATQLVRAQGIALSMASGSLEFLEDGGWTKRLHPGWVAAAGLTAAALAREGFTGATRPYDGRYGLFTLYLGADGSSADQASVTAGLGRTWELMNTAIKPYPACHFAHGCIDAALVLAARLAEQGMAASDIAQVTAMLPEAVIPVVCEPEANKKVPANAYDAQFSVPYLVAAALVRRRLTLAELDESARADPAIQALARRVSHAVDAETTFPRHYTGALDVRLADGRVLSHREALNRGCAERPLSNTDIIEKFAGNAATATHDARAERVRAGVLSFAEAPDARTALAVLAQPALG</sequence>
<accession>A0A7W6RCZ7</accession>
<dbReference type="Pfam" id="PF03972">
    <property type="entry name" value="MmgE_PrpD_N"/>
    <property type="match status" value="1"/>
</dbReference>
<dbReference type="RefSeq" id="WP_184043276.1">
    <property type="nucleotide sequence ID" value="NZ_JACIGK010000007.1"/>
</dbReference>
<dbReference type="Proteomes" id="UP000554286">
    <property type="component" value="Unassembled WGS sequence"/>
</dbReference>
<feature type="compositionally biased region" description="Pro residues" evidence="2">
    <location>
        <begin position="7"/>
        <end position="17"/>
    </location>
</feature>
<gene>
    <name evidence="5" type="ORF">GGD89_001285</name>
</gene>
<dbReference type="InterPro" id="IPR005656">
    <property type="entry name" value="MmgE_PrpD"/>
</dbReference>
<feature type="domain" description="MmgE/PrpD N-terminal" evidence="3">
    <location>
        <begin position="31"/>
        <end position="268"/>
    </location>
</feature>
<reference evidence="5 6" key="1">
    <citation type="submission" date="2020-08" db="EMBL/GenBank/DDBJ databases">
        <title>Genome sequencing of Purple Non-Sulfur Bacteria from various extreme environments.</title>
        <authorList>
            <person name="Mayer M."/>
        </authorList>
    </citation>
    <scope>NUCLEOTIDE SEQUENCE [LARGE SCALE GENOMIC DNA]</scope>
    <source>
        <strain evidence="5 6">JA131</strain>
    </source>
</reference>
<dbReference type="InterPro" id="IPR042188">
    <property type="entry name" value="MmgE/PrpD_sf_2"/>
</dbReference>
<name>A0A7W6RCZ7_9PROT</name>
<dbReference type="PANTHER" id="PTHR16943">
    <property type="entry name" value="2-METHYLCITRATE DEHYDRATASE-RELATED"/>
    <property type="match status" value="1"/>
</dbReference>
<dbReference type="PANTHER" id="PTHR16943:SF8">
    <property type="entry name" value="2-METHYLCITRATE DEHYDRATASE"/>
    <property type="match status" value="1"/>
</dbReference>
<proteinExistence type="inferred from homology"/>